<accession>A0A011NXV5</accession>
<organism evidence="2 3">
    <name type="scientific">Candidatus Accumulibacter appositus</name>
    <dbReference type="NCBI Taxonomy" id="1454003"/>
    <lineage>
        <taxon>Bacteria</taxon>
        <taxon>Pseudomonadati</taxon>
        <taxon>Pseudomonadota</taxon>
        <taxon>Betaproteobacteria</taxon>
        <taxon>Candidatus Accumulibacter</taxon>
    </lineage>
</organism>
<dbReference type="NCBIfam" id="NF040572">
    <property type="entry name" value="heme_bind_FMP"/>
    <property type="match status" value="1"/>
</dbReference>
<protein>
    <submittedName>
        <fullName evidence="2">Uncharacterized protein</fullName>
    </submittedName>
</protein>
<name>A0A011NXV5_9PROT</name>
<dbReference type="AlphaFoldDB" id="A0A011NXV5"/>
<sequence length="358" mass="40320">MKKADLEKRFSEGRMIEKADSATQPSRLGSTGDGKFSLIELLRGTWTSEAQGWNLIALPFSSAPDKFRLLMNQYGETLSFNAPDKGVPNRGVTPDSMGTTPDPSDETDQLIDAIAYEQIITQKEVEDFPVSTMREKNGNPIHHEPGFFLQFLNHISIGHTEEDGEEDGPKEQLKIARLATIPHGNSVLAMGTVQFVDGPPMIRDENALPERINNMDVGGNPYLAPYQHFENNHFFGNVPQTVADFPGFFPTDANAILKFANTKIRVKRTTVLHFDTKFRNEQLTGVPISNIPFVTREADATEVHATFWIMELVKEDDSDPTEFIMQYSQTVYLEFFDSDVPGKRIRWPHVSINTLRKT</sequence>
<evidence type="ECO:0000313" key="3">
    <source>
        <dbReference type="Proteomes" id="UP000021816"/>
    </source>
</evidence>
<gene>
    <name evidence="2" type="ORF">AW10_01943</name>
</gene>
<dbReference type="InterPro" id="IPR047975">
    <property type="entry name" value="Heme_bind_FMP"/>
</dbReference>
<dbReference type="EMBL" id="JEMX01000039">
    <property type="protein sequence ID" value="EXI80166.1"/>
    <property type="molecule type" value="Genomic_DNA"/>
</dbReference>
<dbReference type="STRING" id="1454003.AW10_01943"/>
<reference evidence="2 3" key="1">
    <citation type="submission" date="2014-02" db="EMBL/GenBank/DDBJ databases">
        <title>Expanding our view of genomic diversity in Candidatus Accumulibacter clades.</title>
        <authorList>
            <person name="Skennerton C.T."/>
            <person name="Barr J.J."/>
            <person name="Slater F.R."/>
            <person name="Bond P.L."/>
            <person name="Tyson G.W."/>
        </authorList>
    </citation>
    <scope>NUCLEOTIDE SEQUENCE [LARGE SCALE GENOMIC DNA]</scope>
    <source>
        <strain evidence="3">BA-92</strain>
    </source>
</reference>
<dbReference type="Proteomes" id="UP000021816">
    <property type="component" value="Unassembled WGS sequence"/>
</dbReference>
<feature type="region of interest" description="Disordered" evidence="1">
    <location>
        <begin position="80"/>
        <end position="107"/>
    </location>
</feature>
<feature type="compositionally biased region" description="Basic and acidic residues" evidence="1">
    <location>
        <begin position="1"/>
        <end position="20"/>
    </location>
</feature>
<evidence type="ECO:0000256" key="1">
    <source>
        <dbReference type="SAM" id="MobiDB-lite"/>
    </source>
</evidence>
<comment type="caution">
    <text evidence="2">The sequence shown here is derived from an EMBL/GenBank/DDBJ whole genome shotgun (WGS) entry which is preliminary data.</text>
</comment>
<evidence type="ECO:0000313" key="2">
    <source>
        <dbReference type="EMBL" id="EXI80166.1"/>
    </source>
</evidence>
<feature type="region of interest" description="Disordered" evidence="1">
    <location>
        <begin position="1"/>
        <end position="30"/>
    </location>
</feature>
<proteinExistence type="predicted"/>